<gene>
    <name evidence="2" type="ORF">HJC23_005113</name>
</gene>
<accession>A0ABD3QGP7</accession>
<dbReference type="AlphaFoldDB" id="A0ABD3QGP7"/>
<name>A0ABD3QGP7_9STRA</name>
<dbReference type="PANTHER" id="PTHR43642:SF1">
    <property type="entry name" value="HYBRID SIGNAL TRANSDUCTION HISTIDINE KINASE G"/>
    <property type="match status" value="1"/>
</dbReference>
<organism evidence="2 3">
    <name type="scientific">Cyclotella cryptica</name>
    <dbReference type="NCBI Taxonomy" id="29204"/>
    <lineage>
        <taxon>Eukaryota</taxon>
        <taxon>Sar</taxon>
        <taxon>Stramenopiles</taxon>
        <taxon>Ochrophyta</taxon>
        <taxon>Bacillariophyta</taxon>
        <taxon>Coscinodiscophyceae</taxon>
        <taxon>Thalassiosirophycidae</taxon>
        <taxon>Stephanodiscales</taxon>
        <taxon>Stephanodiscaceae</taxon>
        <taxon>Cyclotella</taxon>
    </lineage>
</organism>
<feature type="non-terminal residue" evidence="2">
    <location>
        <position position="1"/>
    </location>
</feature>
<keyword evidence="3" id="KW-1185">Reference proteome</keyword>
<evidence type="ECO:0000313" key="3">
    <source>
        <dbReference type="Proteomes" id="UP001516023"/>
    </source>
</evidence>
<comment type="caution">
    <text evidence="2">The sequence shown here is derived from an EMBL/GenBank/DDBJ whole genome shotgun (WGS) entry which is preliminary data.</text>
</comment>
<sequence length="1102" mass="123752">VCFYASTLNFIRRHNSTTPTLRLRIASVLPTLTTSYHTHKCRIESFLIPSCAQNCVQRTSAASAQGTTHQSFHHSMKIMETVDHRTHLNKQISLQRIGGDQGDRLFGRTAEESVLINSYYASLTLNQNSPANLVLIRGGSGLGKTILAETLRVYAIEDDGFFIRGKFDKSSYGAASLPYSGINSALSDYCSLLNKREEDREKVVKALKKEIQNHEVSILCEALPSLRGILEHGRDEVTSYQLEAADDPTSTKSRFHILSYIIKKFIRVISSMGDPIVFLLDDMQWSDASSVDLVRILACGAKNPFLFIFTYRPVASDHPFLQLITSLEERNHNSVAEVTLHCLGCNDVYEMVSSILGGHVGSDFRSLSDFLFRITNGNPLLVRQQIISLMDNGLIRFENESLTWDMARIVESNTVSMSLTNMFQYKVNALPEATKRVLTICACIGCKIDYNVLGVLVREVCHEYQVLNNDETEAASIGKNASLLAIQDGLLTESHDGIGVSFFHDSVQSAAYSLLNTEEQAQFHLKLGQILKSQLSPLSQYLFTVANQLARGCELVEEDERMEIARLFLRAGEESKSAADCRGAHYFYAKAVRLLSSQDWVHYYRLCCDAYLNGSEVAIWAGADKDAADWLEILHWRTRGSVLDQLRTSWIKFNLLVTKRQHEDAVNHGIQDLSSLAGVKIKVTNLNAQTLFALMRVRRTMRYENEATLLEYPHVANDRMNAVLRYLNLVALVCAGLQSRVYPLVCLKIVQMNMEYGISSTMPTAIGWYGVIMIHSGSPIAGAAKYGQIALKLQDAQKGTETRAQVAALCYGVIHTVANGLPDSAKLYEGYICGLQSGDIRHAMLCAHYLGSLPFHYGKNLAGVAITLETYTQSMIEYNTAGLLGINKVYEQVVAKLTGCLSSRYDRLWLKGTSITCSKFPFHREHVITMQTLVAYILDDYAQAWKASTELCTIPRQRNLMLFVASFFHGMTALALLAQTKETTNREHKKVIASCRKILKKIYQESPINFGHYQHLMEAEYAAFHKKFDSAERKFSLAIEHASKSGVTHIHALAWERLGYCHLIRDNREIAYEKLRTSHKLYNKWGKISTFGHLILQVDKIN</sequence>
<protein>
    <recommendedName>
        <fullName evidence="1">Orc1-like AAA ATPase domain-containing protein</fullName>
    </recommendedName>
</protein>
<dbReference type="Proteomes" id="UP001516023">
    <property type="component" value="Unassembled WGS sequence"/>
</dbReference>
<dbReference type="Pfam" id="PF13191">
    <property type="entry name" value="AAA_16"/>
    <property type="match status" value="1"/>
</dbReference>
<dbReference type="SUPFAM" id="SSF52540">
    <property type="entry name" value="P-loop containing nucleoside triphosphate hydrolases"/>
    <property type="match status" value="1"/>
</dbReference>
<evidence type="ECO:0000259" key="1">
    <source>
        <dbReference type="Pfam" id="PF13191"/>
    </source>
</evidence>
<feature type="domain" description="Orc1-like AAA ATPase" evidence="1">
    <location>
        <begin position="105"/>
        <end position="298"/>
    </location>
</feature>
<dbReference type="EMBL" id="JABMIG020000042">
    <property type="protein sequence ID" value="KAL3798974.1"/>
    <property type="molecule type" value="Genomic_DNA"/>
</dbReference>
<dbReference type="InterPro" id="IPR053159">
    <property type="entry name" value="Hybrid_Histidine_Kinase"/>
</dbReference>
<proteinExistence type="predicted"/>
<evidence type="ECO:0000313" key="2">
    <source>
        <dbReference type="EMBL" id="KAL3798974.1"/>
    </source>
</evidence>
<dbReference type="InterPro" id="IPR041664">
    <property type="entry name" value="AAA_16"/>
</dbReference>
<reference evidence="2 3" key="1">
    <citation type="journal article" date="2020" name="G3 (Bethesda)">
        <title>Improved Reference Genome for Cyclotella cryptica CCMP332, a Model for Cell Wall Morphogenesis, Salinity Adaptation, and Lipid Production in Diatoms (Bacillariophyta).</title>
        <authorList>
            <person name="Roberts W.R."/>
            <person name="Downey K.M."/>
            <person name="Ruck E.C."/>
            <person name="Traller J.C."/>
            <person name="Alverson A.J."/>
        </authorList>
    </citation>
    <scope>NUCLEOTIDE SEQUENCE [LARGE SCALE GENOMIC DNA]</scope>
    <source>
        <strain evidence="2 3">CCMP332</strain>
    </source>
</reference>
<dbReference type="InterPro" id="IPR027417">
    <property type="entry name" value="P-loop_NTPase"/>
</dbReference>
<dbReference type="PANTHER" id="PTHR43642">
    <property type="entry name" value="HYBRID SIGNAL TRANSDUCTION HISTIDINE KINASE G"/>
    <property type="match status" value="1"/>
</dbReference>